<dbReference type="PANTHER" id="PTHR15503:SF22">
    <property type="entry name" value="TRANSPOSON TY3-I GAG POLYPROTEIN"/>
    <property type="match status" value="1"/>
</dbReference>
<keyword evidence="1" id="KW-0507">mRNA processing</keyword>
<evidence type="ECO:0000313" key="6">
    <source>
        <dbReference type="Proteomes" id="UP000017559"/>
    </source>
</evidence>
<dbReference type="Gene3D" id="4.10.60.10">
    <property type="entry name" value="Zinc finger, CCHC-type"/>
    <property type="match status" value="1"/>
</dbReference>
<dbReference type="OrthoDB" id="128646at2759"/>
<dbReference type="PANTHER" id="PTHR15503">
    <property type="entry name" value="LDOC1 RELATED"/>
    <property type="match status" value="1"/>
</dbReference>
<dbReference type="SUPFAM" id="SSF50630">
    <property type="entry name" value="Acid proteases"/>
    <property type="match status" value="1"/>
</dbReference>
<keyword evidence="2" id="KW-0863">Zinc-finger</keyword>
<dbReference type="InterPro" id="IPR001878">
    <property type="entry name" value="Znf_CCHC"/>
</dbReference>
<dbReference type="PROSITE" id="PS50158">
    <property type="entry name" value="ZF_CCHC"/>
    <property type="match status" value="1"/>
</dbReference>
<dbReference type="InterPro" id="IPR036875">
    <property type="entry name" value="Znf_CCHC_sf"/>
</dbReference>
<dbReference type="STRING" id="1381753.V2WMI1"/>
<sequence>MANRKKREPIKLKIAQKEKEVTVGRLLSESDRKDYMVAGKCFHCAKTGHVSRDCPTKGQAQQTPPPKYKPKKLSLREAFTKIRALIAEQGEGEQEEIFDLMGKEAKLNRNSMRIPIQYNVGTEIVETKALIDSGAGGHFICEEEARKLKKPWTRLEKPIKVFNVDGTRNKIGWITHSVTTDITIRDRSMKETLLISGLGLERVILGLPWLQDHNPEIDWVTGVVHFRPRRKIMVKRLMKPFIGIFNETKELDTGILDKVEDDEVLIRSFIRGEEDSDEIRINAKLSTSQVLAQAHEVKAKPLEELLPPYLSDYSDRFEKKKAERFPPSRPYDHAIDLKPDFKPRDCKIYSLSPKERVEQDKFLDENL</sequence>
<dbReference type="GO" id="GO:0008270">
    <property type="term" value="F:zinc ion binding"/>
    <property type="evidence" value="ECO:0007669"/>
    <property type="project" value="UniProtKB-KW"/>
</dbReference>
<proteinExistence type="predicted"/>
<dbReference type="Gene3D" id="2.40.70.10">
    <property type="entry name" value="Acid Proteases"/>
    <property type="match status" value="1"/>
</dbReference>
<name>V2WMI1_MONRO</name>
<dbReference type="HOGENOM" id="CLU_000384_42_1_1"/>
<reference evidence="5 6" key="1">
    <citation type="journal article" date="2014" name="BMC Genomics">
        <title>Genome and secretome analysis of the hemibiotrophic fungal pathogen, Moniliophthora roreri, which causes frosty pod rot disease of cacao: mechanisms of the biotrophic and necrotrophic phases.</title>
        <authorList>
            <person name="Meinhardt L.W."/>
            <person name="Costa G.G.L."/>
            <person name="Thomazella D.P.T."/>
            <person name="Teixeira P.J.P.L."/>
            <person name="Carazzolle M.F."/>
            <person name="Schuster S.C."/>
            <person name="Carlson J.E."/>
            <person name="Guiltinan M.J."/>
            <person name="Mieczkowski P."/>
            <person name="Farmer A."/>
            <person name="Ramaraj T."/>
            <person name="Crozier J."/>
            <person name="Davis R.E."/>
            <person name="Shao J."/>
            <person name="Melnick R.L."/>
            <person name="Pereira G.A.G."/>
            <person name="Bailey B.A."/>
        </authorList>
    </citation>
    <scope>NUCLEOTIDE SEQUENCE [LARGE SCALE GENOMIC DNA]</scope>
    <source>
        <strain evidence="5 6">MCA 2997</strain>
    </source>
</reference>
<dbReference type="GO" id="GO:0006397">
    <property type="term" value="P:mRNA processing"/>
    <property type="evidence" value="ECO:0007669"/>
    <property type="project" value="UniProtKB-KW"/>
</dbReference>
<keyword evidence="2" id="KW-0862">Zinc</keyword>
<comment type="caution">
    <text evidence="5">The sequence shown here is derived from an EMBL/GenBank/DDBJ whole genome shotgun (WGS) entry which is preliminary data.</text>
</comment>
<dbReference type="AlphaFoldDB" id="V2WMI1"/>
<dbReference type="CDD" id="cd00303">
    <property type="entry name" value="retropepsin_like"/>
    <property type="match status" value="1"/>
</dbReference>
<evidence type="ECO:0000313" key="5">
    <source>
        <dbReference type="EMBL" id="ESK81736.1"/>
    </source>
</evidence>
<dbReference type="GO" id="GO:0003676">
    <property type="term" value="F:nucleic acid binding"/>
    <property type="evidence" value="ECO:0007669"/>
    <property type="project" value="InterPro"/>
</dbReference>
<evidence type="ECO:0000256" key="3">
    <source>
        <dbReference type="SAM" id="MobiDB-lite"/>
    </source>
</evidence>
<evidence type="ECO:0000256" key="1">
    <source>
        <dbReference type="ARBA" id="ARBA00022664"/>
    </source>
</evidence>
<keyword evidence="6" id="KW-1185">Reference proteome</keyword>
<gene>
    <name evidence="5" type="ORF">Moror_11559</name>
</gene>
<dbReference type="SMART" id="SM00343">
    <property type="entry name" value="ZnF_C2HC"/>
    <property type="match status" value="1"/>
</dbReference>
<accession>V2WMI1</accession>
<feature type="domain" description="CCHC-type" evidence="4">
    <location>
        <begin position="40"/>
        <end position="55"/>
    </location>
</feature>
<dbReference type="Proteomes" id="UP000017559">
    <property type="component" value="Unassembled WGS sequence"/>
</dbReference>
<dbReference type="Pfam" id="PF00098">
    <property type="entry name" value="zf-CCHC"/>
    <property type="match status" value="1"/>
</dbReference>
<evidence type="ECO:0000259" key="4">
    <source>
        <dbReference type="PROSITE" id="PS50158"/>
    </source>
</evidence>
<dbReference type="KEGG" id="mrr:Moror_11559"/>
<protein>
    <recommendedName>
        <fullName evidence="4">CCHC-type domain-containing protein</fullName>
    </recommendedName>
</protein>
<dbReference type="InterPro" id="IPR021109">
    <property type="entry name" value="Peptidase_aspartic_dom_sf"/>
</dbReference>
<organism evidence="5 6">
    <name type="scientific">Moniliophthora roreri (strain MCA 2997)</name>
    <name type="common">Cocoa frosty pod rot fungus</name>
    <name type="synonym">Crinipellis roreri</name>
    <dbReference type="NCBI Taxonomy" id="1381753"/>
    <lineage>
        <taxon>Eukaryota</taxon>
        <taxon>Fungi</taxon>
        <taxon>Dikarya</taxon>
        <taxon>Basidiomycota</taxon>
        <taxon>Agaricomycotina</taxon>
        <taxon>Agaricomycetes</taxon>
        <taxon>Agaricomycetidae</taxon>
        <taxon>Agaricales</taxon>
        <taxon>Marasmiineae</taxon>
        <taxon>Marasmiaceae</taxon>
        <taxon>Moniliophthora</taxon>
    </lineage>
</organism>
<evidence type="ECO:0000256" key="2">
    <source>
        <dbReference type="PROSITE-ProRule" id="PRU00047"/>
    </source>
</evidence>
<dbReference type="Pfam" id="PF08284">
    <property type="entry name" value="RVP_2"/>
    <property type="match status" value="1"/>
</dbReference>
<dbReference type="InterPro" id="IPR032567">
    <property type="entry name" value="RTL1-rel"/>
</dbReference>
<dbReference type="EMBL" id="AWSO01002275">
    <property type="protein sequence ID" value="ESK81736.1"/>
    <property type="molecule type" value="Genomic_DNA"/>
</dbReference>
<feature type="region of interest" description="Disordered" evidence="3">
    <location>
        <begin position="49"/>
        <end position="70"/>
    </location>
</feature>
<keyword evidence="2" id="KW-0479">Metal-binding</keyword>
<dbReference type="SUPFAM" id="SSF57756">
    <property type="entry name" value="Retrovirus zinc finger-like domains"/>
    <property type="match status" value="1"/>
</dbReference>